<evidence type="ECO:0000313" key="1">
    <source>
        <dbReference type="EMBL" id="SDW93450.1"/>
    </source>
</evidence>
<dbReference type="Proteomes" id="UP000199595">
    <property type="component" value="Unassembled WGS sequence"/>
</dbReference>
<accession>A0A1H2XKS9</accession>
<dbReference type="Gene3D" id="3.40.50.1240">
    <property type="entry name" value="Phosphoglycerate mutase-like"/>
    <property type="match status" value="1"/>
</dbReference>
<sequence>MKHFFIIILTFFWINSYSQGETKYFFIRHAEKNQTDKTNKNPDLSEKGKKRAIYWSEVLKSVEFDDVYSTNYKRTEQTASPTAVLNNVKIKYYNPRDLYSEDFQKKTKGKTILIVGHSNTTPSFVNKVIGKEKYKQIDESNNSNLYIVTLNKTGIMDVLLKIAHKKSH</sequence>
<proteinExistence type="predicted"/>
<dbReference type="OrthoDB" id="3296006at2"/>
<protein>
    <submittedName>
        <fullName evidence="1">Phosphohistidine phosphatase SixA</fullName>
    </submittedName>
</protein>
<name>A0A1H2XKS9_9FLAO</name>
<dbReference type="AlphaFoldDB" id="A0A1H2XKS9"/>
<dbReference type="EMBL" id="FNNJ01000002">
    <property type="protein sequence ID" value="SDW93450.1"/>
    <property type="molecule type" value="Genomic_DNA"/>
</dbReference>
<keyword evidence="2" id="KW-1185">Reference proteome</keyword>
<dbReference type="STRING" id="762486.SAMN05444411_102500"/>
<gene>
    <name evidence="1" type="ORF">SAMN05444411_102500</name>
</gene>
<organism evidence="1 2">
    <name type="scientific">Lutibacter oricola</name>
    <dbReference type="NCBI Taxonomy" id="762486"/>
    <lineage>
        <taxon>Bacteria</taxon>
        <taxon>Pseudomonadati</taxon>
        <taxon>Bacteroidota</taxon>
        <taxon>Flavobacteriia</taxon>
        <taxon>Flavobacteriales</taxon>
        <taxon>Flavobacteriaceae</taxon>
        <taxon>Lutibacter</taxon>
    </lineage>
</organism>
<reference evidence="1 2" key="1">
    <citation type="submission" date="2016-10" db="EMBL/GenBank/DDBJ databases">
        <authorList>
            <person name="de Groot N.N."/>
        </authorList>
    </citation>
    <scope>NUCLEOTIDE SEQUENCE [LARGE SCALE GENOMIC DNA]</scope>
    <source>
        <strain evidence="1 2">DSM 24956</strain>
    </source>
</reference>
<dbReference type="InterPro" id="IPR029033">
    <property type="entry name" value="His_PPase_superfam"/>
</dbReference>
<dbReference type="CDD" id="cd07067">
    <property type="entry name" value="HP_PGM_like"/>
    <property type="match status" value="1"/>
</dbReference>
<dbReference type="RefSeq" id="WP_090121678.1">
    <property type="nucleotide sequence ID" value="NZ_FNNJ01000002.1"/>
</dbReference>
<dbReference type="InterPro" id="IPR013078">
    <property type="entry name" value="His_Pase_superF_clade-1"/>
</dbReference>
<dbReference type="SUPFAM" id="SSF53254">
    <property type="entry name" value="Phosphoglycerate mutase-like"/>
    <property type="match status" value="1"/>
</dbReference>
<dbReference type="Pfam" id="PF00300">
    <property type="entry name" value="His_Phos_1"/>
    <property type="match status" value="1"/>
</dbReference>
<evidence type="ECO:0000313" key="2">
    <source>
        <dbReference type="Proteomes" id="UP000199595"/>
    </source>
</evidence>